<evidence type="ECO:0000256" key="12">
    <source>
        <dbReference type="ARBA" id="ARBA00048798"/>
    </source>
</evidence>
<comment type="similarity">
    <text evidence="6 14">Belongs to the class-IV pyridoxal-phosphate-dependent aminotransferase family.</text>
</comment>
<evidence type="ECO:0000256" key="14">
    <source>
        <dbReference type="RuleBase" id="RU004106"/>
    </source>
</evidence>
<evidence type="ECO:0000313" key="17">
    <source>
        <dbReference type="Proteomes" id="UP000529417"/>
    </source>
</evidence>
<dbReference type="InterPro" id="IPR043131">
    <property type="entry name" value="BCAT-like_N"/>
</dbReference>
<comment type="catalytic activity">
    <reaction evidence="11">
        <text>L-valine + 2-oxoglutarate = 3-methyl-2-oxobutanoate + L-glutamate</text>
        <dbReference type="Rhea" id="RHEA:24813"/>
        <dbReference type="ChEBI" id="CHEBI:11851"/>
        <dbReference type="ChEBI" id="CHEBI:16810"/>
        <dbReference type="ChEBI" id="CHEBI:29985"/>
        <dbReference type="ChEBI" id="CHEBI:57762"/>
        <dbReference type="EC" id="2.6.1.42"/>
    </reaction>
</comment>
<proteinExistence type="inferred from homology"/>
<evidence type="ECO:0000256" key="2">
    <source>
        <dbReference type="ARBA" id="ARBA00003109"/>
    </source>
</evidence>
<comment type="caution">
    <text evidence="16">The sequence shown here is derived from an EMBL/GenBank/DDBJ whole genome shotgun (WGS) entry which is preliminary data.</text>
</comment>
<organism evidence="16 17">
    <name type="scientific">Rhabdonatronobacter sediminivivens</name>
    <dbReference type="NCBI Taxonomy" id="2743469"/>
    <lineage>
        <taxon>Bacteria</taxon>
        <taxon>Pseudomonadati</taxon>
        <taxon>Pseudomonadota</taxon>
        <taxon>Alphaproteobacteria</taxon>
        <taxon>Rhodobacterales</taxon>
        <taxon>Paracoccaceae</taxon>
        <taxon>Rhabdonatronobacter</taxon>
    </lineage>
</organism>
<dbReference type="GO" id="GO:0009082">
    <property type="term" value="P:branched-chain amino acid biosynthetic process"/>
    <property type="evidence" value="ECO:0007669"/>
    <property type="project" value="UniProtKB-KW"/>
</dbReference>
<dbReference type="FunFam" id="3.20.10.10:FF:000002">
    <property type="entry name" value="D-alanine aminotransferase"/>
    <property type="match status" value="1"/>
</dbReference>
<reference evidence="16 17" key="1">
    <citation type="journal article" date="2000" name="Arch. Microbiol.">
        <title>Rhodobaca bogoriensis gen. nov. and sp. nov., an alkaliphilic purple nonsulfur bacterium from African Rift Valley soda lakes.</title>
        <authorList>
            <person name="Milford A.D."/>
            <person name="Achenbach L.A."/>
            <person name="Jung D.O."/>
            <person name="Madigan M.T."/>
        </authorList>
    </citation>
    <scope>NUCLEOTIDE SEQUENCE [LARGE SCALE GENOMIC DNA]</scope>
    <source>
        <strain evidence="16 17">2376</strain>
    </source>
</reference>
<keyword evidence="16" id="KW-0032">Aminotransferase</keyword>
<dbReference type="EC" id="2.6.1.42" evidence="7"/>
<comment type="catalytic activity">
    <reaction evidence="13">
        <text>L-leucine + 2-oxoglutarate = 4-methyl-2-oxopentanoate + L-glutamate</text>
        <dbReference type="Rhea" id="RHEA:18321"/>
        <dbReference type="ChEBI" id="CHEBI:16810"/>
        <dbReference type="ChEBI" id="CHEBI:17865"/>
        <dbReference type="ChEBI" id="CHEBI:29985"/>
        <dbReference type="ChEBI" id="CHEBI:57427"/>
        <dbReference type="EC" id="2.6.1.42"/>
    </reaction>
</comment>
<comment type="pathway">
    <text evidence="5">Amino-acid biosynthesis; L-leucine biosynthesis; L-leucine from 3-methyl-2-oxobutanoate: step 4/4.</text>
</comment>
<evidence type="ECO:0000256" key="8">
    <source>
        <dbReference type="ARBA" id="ARBA00014472"/>
    </source>
</evidence>
<gene>
    <name evidence="16" type="ORF">HUK65_07255</name>
</gene>
<dbReference type="RefSeq" id="WP_179905490.1">
    <property type="nucleotide sequence ID" value="NZ_JACBXS010000011.1"/>
</dbReference>
<protein>
    <recommendedName>
        <fullName evidence="8">Probable branched-chain-amino-acid aminotransferase</fullName>
        <ecNumber evidence="7">2.6.1.42</ecNumber>
    </recommendedName>
</protein>
<dbReference type="Pfam" id="PF01063">
    <property type="entry name" value="Aminotran_4"/>
    <property type="match status" value="1"/>
</dbReference>
<keyword evidence="10" id="KW-0100">Branched-chain amino acid biosynthesis</keyword>
<evidence type="ECO:0000256" key="11">
    <source>
        <dbReference type="ARBA" id="ARBA00048212"/>
    </source>
</evidence>
<dbReference type="InterPro" id="IPR001544">
    <property type="entry name" value="Aminotrans_IV"/>
</dbReference>
<evidence type="ECO:0000256" key="3">
    <source>
        <dbReference type="ARBA" id="ARBA00004824"/>
    </source>
</evidence>
<keyword evidence="16" id="KW-0808">Transferase</keyword>
<dbReference type="InterPro" id="IPR036038">
    <property type="entry name" value="Aminotransferase-like"/>
</dbReference>
<name>A0A7Z0KZX3_9RHOB</name>
<accession>A0A7Z0KZX3</accession>
<dbReference type="Gene3D" id="3.20.10.10">
    <property type="entry name" value="D-amino Acid Aminotransferase, subunit A, domain 2"/>
    <property type="match status" value="1"/>
</dbReference>
<evidence type="ECO:0000256" key="6">
    <source>
        <dbReference type="ARBA" id="ARBA00009320"/>
    </source>
</evidence>
<comment type="cofactor">
    <cofactor evidence="1 15">
        <name>pyridoxal 5'-phosphate</name>
        <dbReference type="ChEBI" id="CHEBI:597326"/>
    </cofactor>
</comment>
<dbReference type="PANTHER" id="PTHR42743:SF11">
    <property type="entry name" value="AMINODEOXYCHORISMATE LYASE"/>
    <property type="match status" value="1"/>
</dbReference>
<evidence type="ECO:0000256" key="10">
    <source>
        <dbReference type="ARBA" id="ARBA00023304"/>
    </source>
</evidence>
<dbReference type="NCBIfam" id="NF009896">
    <property type="entry name" value="PRK13356.1"/>
    <property type="match status" value="1"/>
</dbReference>
<comment type="catalytic activity">
    <reaction evidence="12">
        <text>L-isoleucine + 2-oxoglutarate = (S)-3-methyl-2-oxopentanoate + L-glutamate</text>
        <dbReference type="Rhea" id="RHEA:24801"/>
        <dbReference type="ChEBI" id="CHEBI:16810"/>
        <dbReference type="ChEBI" id="CHEBI:29985"/>
        <dbReference type="ChEBI" id="CHEBI:35146"/>
        <dbReference type="ChEBI" id="CHEBI:58045"/>
        <dbReference type="EC" id="2.6.1.42"/>
    </reaction>
</comment>
<dbReference type="GO" id="GO:0008652">
    <property type="term" value="P:amino acid biosynthetic process"/>
    <property type="evidence" value="ECO:0007669"/>
    <property type="project" value="UniProtKB-ARBA"/>
</dbReference>
<dbReference type="EMBL" id="JACBXS010000011">
    <property type="protein sequence ID" value="NYS24788.1"/>
    <property type="molecule type" value="Genomic_DNA"/>
</dbReference>
<dbReference type="PROSITE" id="PS00770">
    <property type="entry name" value="AA_TRANSFER_CLASS_4"/>
    <property type="match status" value="1"/>
</dbReference>
<dbReference type="GO" id="GO:0004084">
    <property type="term" value="F:branched-chain-amino-acid transaminase activity"/>
    <property type="evidence" value="ECO:0007669"/>
    <property type="project" value="UniProtKB-EC"/>
</dbReference>
<evidence type="ECO:0000313" key="16">
    <source>
        <dbReference type="EMBL" id="NYS24788.1"/>
    </source>
</evidence>
<keyword evidence="10" id="KW-0028">Amino-acid biosynthesis</keyword>
<dbReference type="Proteomes" id="UP000529417">
    <property type="component" value="Unassembled WGS sequence"/>
</dbReference>
<dbReference type="PANTHER" id="PTHR42743">
    <property type="entry name" value="AMINO-ACID AMINOTRANSFERASE"/>
    <property type="match status" value="1"/>
</dbReference>
<dbReference type="SUPFAM" id="SSF56752">
    <property type="entry name" value="D-aminoacid aminotransferase-like PLP-dependent enzymes"/>
    <property type="match status" value="1"/>
</dbReference>
<dbReference type="Gene3D" id="3.30.470.10">
    <property type="match status" value="1"/>
</dbReference>
<evidence type="ECO:0000256" key="15">
    <source>
        <dbReference type="RuleBase" id="RU004516"/>
    </source>
</evidence>
<comment type="pathway">
    <text evidence="4">Amino-acid biosynthesis; L-valine biosynthesis; L-valine from pyruvate: step 4/4.</text>
</comment>
<comment type="pathway">
    <text evidence="3">Amino-acid biosynthesis; L-isoleucine biosynthesis; L-isoleucine from 2-oxobutanoate: step 4/4.</text>
</comment>
<dbReference type="InterPro" id="IPR043132">
    <property type="entry name" value="BCAT-like_C"/>
</dbReference>
<keyword evidence="17" id="KW-1185">Reference proteome</keyword>
<comment type="function">
    <text evidence="2">Acts on leucine, isoleucine and valine.</text>
</comment>
<evidence type="ECO:0000256" key="1">
    <source>
        <dbReference type="ARBA" id="ARBA00001933"/>
    </source>
</evidence>
<evidence type="ECO:0000256" key="13">
    <source>
        <dbReference type="ARBA" id="ARBA00049229"/>
    </source>
</evidence>
<keyword evidence="9 15" id="KW-0663">Pyridoxal phosphate</keyword>
<dbReference type="GO" id="GO:0005829">
    <property type="term" value="C:cytosol"/>
    <property type="evidence" value="ECO:0007669"/>
    <property type="project" value="TreeGrafter"/>
</dbReference>
<dbReference type="InterPro" id="IPR018300">
    <property type="entry name" value="Aminotrans_IV_CS"/>
</dbReference>
<evidence type="ECO:0000256" key="9">
    <source>
        <dbReference type="ARBA" id="ARBA00022898"/>
    </source>
</evidence>
<dbReference type="InterPro" id="IPR050571">
    <property type="entry name" value="Class-IV_PLP-Dep_Aminotrnsfr"/>
</dbReference>
<sequence>MAVSSEIVTWYEGQWHRGNAPIINAADHAAWLGSTVFDGARQFEGTRPDLDLHAARIIRSAEAMAMTPPVDAATVQGLLEEGCTHFAPDAALYLRPMMWSRDSTPGIIDAVPESTGFAICIESLSMPAPGAFSLTVSPFCRPRPDMATTEAKAGALYANNARIMADARKRGFSNALSLDVDGNVAETASTNVFMVRDGVVFTPVPNGTFLNGITRQRIIALLRAERVEVQETSLTLADFDRAEEIFVTGNIAKVMPVERYQDRTLGTGPVAQRARELYWDYAHSRQPART</sequence>
<evidence type="ECO:0000256" key="7">
    <source>
        <dbReference type="ARBA" id="ARBA00013053"/>
    </source>
</evidence>
<evidence type="ECO:0000256" key="5">
    <source>
        <dbReference type="ARBA" id="ARBA00005072"/>
    </source>
</evidence>
<evidence type="ECO:0000256" key="4">
    <source>
        <dbReference type="ARBA" id="ARBA00004931"/>
    </source>
</evidence>
<dbReference type="AlphaFoldDB" id="A0A7Z0KZX3"/>